<comment type="caution">
    <text evidence="1">The sequence shown here is derived from an EMBL/GenBank/DDBJ whole genome shotgun (WGS) entry which is preliminary data.</text>
</comment>
<reference evidence="2" key="1">
    <citation type="journal article" date="2022" name="Nat. Commun.">
        <title>Chromosome evolution and the genetic basis of agronomically important traits in greater yam.</title>
        <authorList>
            <person name="Bredeson J.V."/>
            <person name="Lyons J.B."/>
            <person name="Oniyinde I.O."/>
            <person name="Okereke N.R."/>
            <person name="Kolade O."/>
            <person name="Nnabue I."/>
            <person name="Nwadili C.O."/>
            <person name="Hribova E."/>
            <person name="Parker M."/>
            <person name="Nwogha J."/>
            <person name="Shu S."/>
            <person name="Carlson J."/>
            <person name="Kariba R."/>
            <person name="Muthemba S."/>
            <person name="Knop K."/>
            <person name="Barton G.J."/>
            <person name="Sherwood A.V."/>
            <person name="Lopez-Montes A."/>
            <person name="Asiedu R."/>
            <person name="Jamnadass R."/>
            <person name="Muchugi A."/>
            <person name="Goodstein D."/>
            <person name="Egesi C.N."/>
            <person name="Featherston J."/>
            <person name="Asfaw A."/>
            <person name="Simpson G.G."/>
            <person name="Dolezel J."/>
            <person name="Hendre P.S."/>
            <person name="Van Deynze A."/>
            <person name="Kumar P.L."/>
            <person name="Obidiegwu J.E."/>
            <person name="Bhattacharjee R."/>
            <person name="Rokhsar D.S."/>
        </authorList>
    </citation>
    <scope>NUCLEOTIDE SEQUENCE [LARGE SCALE GENOMIC DNA]</scope>
    <source>
        <strain evidence="2">cv. TDa95/00328</strain>
    </source>
</reference>
<dbReference type="Proteomes" id="UP000827976">
    <property type="component" value="Chromosome 4"/>
</dbReference>
<evidence type="ECO:0000313" key="2">
    <source>
        <dbReference type="Proteomes" id="UP000827976"/>
    </source>
</evidence>
<name>A0ACB7WE94_DIOAL</name>
<gene>
    <name evidence="1" type="ORF">IHE45_04G079100</name>
</gene>
<protein>
    <submittedName>
        <fullName evidence="1">AP2/ERF domain-containing protein</fullName>
    </submittedName>
</protein>
<accession>A0ACB7WE94</accession>
<evidence type="ECO:0000313" key="1">
    <source>
        <dbReference type="EMBL" id="KAH7686056.1"/>
    </source>
</evidence>
<organism evidence="1 2">
    <name type="scientific">Dioscorea alata</name>
    <name type="common">Purple yam</name>
    <dbReference type="NCBI Taxonomy" id="55571"/>
    <lineage>
        <taxon>Eukaryota</taxon>
        <taxon>Viridiplantae</taxon>
        <taxon>Streptophyta</taxon>
        <taxon>Embryophyta</taxon>
        <taxon>Tracheophyta</taxon>
        <taxon>Spermatophyta</taxon>
        <taxon>Magnoliopsida</taxon>
        <taxon>Liliopsida</taxon>
        <taxon>Dioscoreales</taxon>
        <taxon>Dioscoreaceae</taxon>
        <taxon>Dioscorea</taxon>
    </lineage>
</organism>
<keyword evidence="2" id="KW-1185">Reference proteome</keyword>
<dbReference type="EMBL" id="CM037014">
    <property type="protein sequence ID" value="KAH7686056.1"/>
    <property type="molecule type" value="Genomic_DNA"/>
</dbReference>
<sequence>MAIQVQVERSETSDTLLEDMWASYITGNAPPKGYYEESNKMSTNYREWEGLSQLKGEVHIPRTLQRLPRLGRWISMGAESWEELLDDIIHQDGYKTSHQCNSGSSDCASLASKPLRLEKEATRHYRGVRRRPWGKFAAEIRDTARKGTRVWLGTFNTAEEAALAYDKAAVKMRGPQTYLNFPLELVTEALEGTCFEQKVRLSISNVYERSYNAQKRKTREFETKDEIVAKGPRQKKMNCMEEEVSNQKELVELYDLGNEYFEHFMSSL</sequence>
<proteinExistence type="predicted"/>